<keyword evidence="2" id="KW-1185">Reference proteome</keyword>
<proteinExistence type="predicted"/>
<evidence type="ECO:0000313" key="2">
    <source>
        <dbReference type="Proteomes" id="UP001162483"/>
    </source>
</evidence>
<reference evidence="1" key="1">
    <citation type="submission" date="2023-05" db="EMBL/GenBank/DDBJ databases">
        <authorList>
            <person name="Stuckert A."/>
        </authorList>
    </citation>
    <scope>NUCLEOTIDE SEQUENCE</scope>
</reference>
<name>A0ABN9AMD7_9NEOB</name>
<dbReference type="Proteomes" id="UP001162483">
    <property type="component" value="Unassembled WGS sequence"/>
</dbReference>
<protein>
    <submittedName>
        <fullName evidence="1">Uncharacterized protein</fullName>
    </submittedName>
</protein>
<dbReference type="EMBL" id="CATNWA010000522">
    <property type="protein sequence ID" value="CAI9537196.1"/>
    <property type="molecule type" value="Genomic_DNA"/>
</dbReference>
<accession>A0ABN9AMD7</accession>
<evidence type="ECO:0000313" key="1">
    <source>
        <dbReference type="EMBL" id="CAI9537196.1"/>
    </source>
</evidence>
<organism evidence="1 2">
    <name type="scientific">Staurois parvus</name>
    <dbReference type="NCBI Taxonomy" id="386267"/>
    <lineage>
        <taxon>Eukaryota</taxon>
        <taxon>Metazoa</taxon>
        <taxon>Chordata</taxon>
        <taxon>Craniata</taxon>
        <taxon>Vertebrata</taxon>
        <taxon>Euteleostomi</taxon>
        <taxon>Amphibia</taxon>
        <taxon>Batrachia</taxon>
        <taxon>Anura</taxon>
        <taxon>Neobatrachia</taxon>
        <taxon>Ranoidea</taxon>
        <taxon>Ranidae</taxon>
        <taxon>Staurois</taxon>
    </lineage>
</organism>
<comment type="caution">
    <text evidence="1">The sequence shown here is derived from an EMBL/GenBank/DDBJ whole genome shotgun (WGS) entry which is preliminary data.</text>
</comment>
<gene>
    <name evidence="1" type="ORF">SPARVUS_LOCUS1172770</name>
</gene>
<sequence>MNCACCVHRPPMVGTVHGLCTDHSCPELSPLCALTTRVPNCPAVCALTTRVLMACPEYSYLWCP</sequence>